<evidence type="ECO:0000259" key="2">
    <source>
        <dbReference type="Pfam" id="PF07110"/>
    </source>
</evidence>
<dbReference type="RefSeq" id="XP_008028786.1">
    <property type="nucleotide sequence ID" value="XM_008030595.1"/>
</dbReference>
<keyword evidence="4" id="KW-1185">Reference proteome</keyword>
<dbReference type="SUPFAM" id="SSF54909">
    <property type="entry name" value="Dimeric alpha+beta barrel"/>
    <property type="match status" value="1"/>
</dbReference>
<dbReference type="GO" id="GO:0016491">
    <property type="term" value="F:oxidoreductase activity"/>
    <property type="evidence" value="ECO:0007669"/>
    <property type="project" value="InterPro"/>
</dbReference>
<dbReference type="AlphaFoldDB" id="R0IDD7"/>
<gene>
    <name evidence="3" type="ORF">SETTUDRAFT_33463</name>
</gene>
<reference evidence="3 4" key="1">
    <citation type="journal article" date="2012" name="PLoS Pathog.">
        <title>Diverse lifestyles and strategies of plant pathogenesis encoded in the genomes of eighteen Dothideomycetes fungi.</title>
        <authorList>
            <person name="Ohm R.A."/>
            <person name="Feau N."/>
            <person name="Henrissat B."/>
            <person name="Schoch C.L."/>
            <person name="Horwitz B.A."/>
            <person name="Barry K.W."/>
            <person name="Condon B.J."/>
            <person name="Copeland A.C."/>
            <person name="Dhillon B."/>
            <person name="Glaser F."/>
            <person name="Hesse C.N."/>
            <person name="Kosti I."/>
            <person name="LaButti K."/>
            <person name="Lindquist E.A."/>
            <person name="Lucas S."/>
            <person name="Salamov A.A."/>
            <person name="Bradshaw R.E."/>
            <person name="Ciuffetti L."/>
            <person name="Hamelin R.C."/>
            <person name="Kema G.H.J."/>
            <person name="Lawrence C."/>
            <person name="Scott J.A."/>
            <person name="Spatafora J.W."/>
            <person name="Turgeon B.G."/>
            <person name="de Wit P.J.G.M."/>
            <person name="Zhong S."/>
            <person name="Goodwin S.B."/>
            <person name="Grigoriev I.V."/>
        </authorList>
    </citation>
    <scope>NUCLEOTIDE SEQUENCE [LARGE SCALE GENOMIC DNA]</scope>
    <source>
        <strain evidence="4">28A</strain>
    </source>
</reference>
<feature type="domain" description="EthD" evidence="2">
    <location>
        <begin position="154"/>
        <end position="234"/>
    </location>
</feature>
<name>R0IDD7_EXST2</name>
<dbReference type="HOGENOM" id="CLU_1065601_0_0_1"/>
<proteinExistence type="inferred from homology"/>
<dbReference type="OrthoDB" id="5423507at2759"/>
<dbReference type="Proteomes" id="UP000016935">
    <property type="component" value="Unassembled WGS sequence"/>
</dbReference>
<reference evidence="3 4" key="2">
    <citation type="journal article" date="2013" name="PLoS Genet.">
        <title>Comparative genome structure, secondary metabolite, and effector coding capacity across Cochliobolus pathogens.</title>
        <authorList>
            <person name="Condon B.J."/>
            <person name="Leng Y."/>
            <person name="Wu D."/>
            <person name="Bushley K.E."/>
            <person name="Ohm R.A."/>
            <person name="Otillar R."/>
            <person name="Martin J."/>
            <person name="Schackwitz W."/>
            <person name="Grimwood J."/>
            <person name="MohdZainudin N."/>
            <person name="Xue C."/>
            <person name="Wang R."/>
            <person name="Manning V.A."/>
            <person name="Dhillon B."/>
            <person name="Tu Z.J."/>
            <person name="Steffenson B.J."/>
            <person name="Salamov A."/>
            <person name="Sun H."/>
            <person name="Lowry S."/>
            <person name="LaButti K."/>
            <person name="Han J."/>
            <person name="Copeland A."/>
            <person name="Lindquist E."/>
            <person name="Barry K."/>
            <person name="Schmutz J."/>
            <person name="Baker S.E."/>
            <person name="Ciuffetti L.M."/>
            <person name="Grigoriev I.V."/>
            <person name="Zhong S."/>
            <person name="Turgeon B.G."/>
        </authorList>
    </citation>
    <scope>NUCLEOTIDE SEQUENCE [LARGE SCALE GENOMIC DNA]</scope>
    <source>
        <strain evidence="4">28A</strain>
    </source>
</reference>
<dbReference type="EMBL" id="KB908833">
    <property type="protein sequence ID" value="EOA83141.1"/>
    <property type="molecule type" value="Genomic_DNA"/>
</dbReference>
<organism evidence="3 4">
    <name type="scientific">Exserohilum turcicum (strain 28A)</name>
    <name type="common">Northern leaf blight fungus</name>
    <name type="synonym">Setosphaeria turcica</name>
    <dbReference type="NCBI Taxonomy" id="671987"/>
    <lineage>
        <taxon>Eukaryota</taxon>
        <taxon>Fungi</taxon>
        <taxon>Dikarya</taxon>
        <taxon>Ascomycota</taxon>
        <taxon>Pezizomycotina</taxon>
        <taxon>Dothideomycetes</taxon>
        <taxon>Pleosporomycetidae</taxon>
        <taxon>Pleosporales</taxon>
        <taxon>Pleosporineae</taxon>
        <taxon>Pleosporaceae</taxon>
        <taxon>Exserohilum</taxon>
    </lineage>
</organism>
<evidence type="ECO:0000313" key="3">
    <source>
        <dbReference type="EMBL" id="EOA83141.1"/>
    </source>
</evidence>
<protein>
    <recommendedName>
        <fullName evidence="2">EthD domain-containing protein</fullName>
    </recommendedName>
</protein>
<feature type="domain" description="EthD" evidence="2">
    <location>
        <begin position="14"/>
        <end position="103"/>
    </location>
</feature>
<evidence type="ECO:0000313" key="4">
    <source>
        <dbReference type="Proteomes" id="UP000016935"/>
    </source>
</evidence>
<dbReference type="InterPro" id="IPR011008">
    <property type="entry name" value="Dimeric_a/b-barrel"/>
</dbReference>
<sequence>MTIKLLYGLRQSDEQSLESFQIYWREIHGPLVASFQTVLKMTKYVQTHRTPGEVDESVRALRRGLITKEPVYNIVDHYWFEGSASDVVERFRSEQGQNAWNTIIQSEQKYIDFGKSTLFFIQPRLIIPPREPRLHASSGSTIYVCNAFPEFLNQEAYDHWYDCHAPITQRLAGAMFFAKYIQDHPREAPFIKEMRAQRRIKLESKYDFCSIMHFETGTTNDAAFQAAVTETRTDEDKGWQVPGCMNVFMGKEYFIIDIHRMSY</sequence>
<dbReference type="GeneID" id="19403776"/>
<dbReference type="eggNOG" id="ENOG502TBIT">
    <property type="taxonomic scope" value="Eukaryota"/>
</dbReference>
<evidence type="ECO:0000256" key="1">
    <source>
        <dbReference type="ARBA" id="ARBA00005986"/>
    </source>
</evidence>
<dbReference type="Gene3D" id="3.30.70.100">
    <property type="match status" value="2"/>
</dbReference>
<dbReference type="Pfam" id="PF07110">
    <property type="entry name" value="EthD"/>
    <property type="match status" value="2"/>
</dbReference>
<accession>R0IDD7</accession>
<dbReference type="InterPro" id="IPR009799">
    <property type="entry name" value="EthD_dom"/>
</dbReference>
<comment type="similarity">
    <text evidence="1">Belongs to the tpcK family.</text>
</comment>